<organism evidence="2 3">
    <name type="scientific">Alginatibacterium sediminis</name>
    <dbReference type="NCBI Taxonomy" id="2164068"/>
    <lineage>
        <taxon>Bacteria</taxon>
        <taxon>Pseudomonadati</taxon>
        <taxon>Pseudomonadota</taxon>
        <taxon>Gammaproteobacteria</taxon>
        <taxon>Alteromonadales</taxon>
        <taxon>Alteromonadaceae</taxon>
        <taxon>Alginatibacterium</taxon>
    </lineage>
</organism>
<dbReference type="EMBL" id="RAQO01000008">
    <property type="protein sequence ID" value="RKF15843.1"/>
    <property type="molecule type" value="Genomic_DNA"/>
</dbReference>
<dbReference type="Proteomes" id="UP000286482">
    <property type="component" value="Unassembled WGS sequence"/>
</dbReference>
<reference evidence="2 3" key="1">
    <citation type="submission" date="2018-09" db="EMBL/GenBank/DDBJ databases">
        <authorList>
            <person name="Wang Z."/>
        </authorList>
    </citation>
    <scope>NUCLEOTIDE SEQUENCE [LARGE SCALE GENOMIC DNA]</scope>
    <source>
        <strain evidence="2 3">ALS 81</strain>
    </source>
</reference>
<dbReference type="AlphaFoldDB" id="A0A420E938"/>
<gene>
    <name evidence="2" type="ORF">DBZ36_15845</name>
</gene>
<dbReference type="InterPro" id="IPR045526">
    <property type="entry name" value="DUF6471"/>
</dbReference>
<proteinExistence type="predicted"/>
<sequence length="96" mass="10755">MDPQESINNRIALEPYKLAVKRYIRAMMMLKGVKYEDLSDALASRGIVIKAGNLRSKINKGMIATDLFIALIEILDVQQTAMVDILKLLDQSSENS</sequence>
<evidence type="ECO:0000313" key="3">
    <source>
        <dbReference type="Proteomes" id="UP000286482"/>
    </source>
</evidence>
<evidence type="ECO:0000259" key="1">
    <source>
        <dbReference type="Pfam" id="PF20075"/>
    </source>
</evidence>
<evidence type="ECO:0000313" key="2">
    <source>
        <dbReference type="EMBL" id="RKF15843.1"/>
    </source>
</evidence>
<protein>
    <recommendedName>
        <fullName evidence="1">DUF6471 domain-containing protein</fullName>
    </recommendedName>
</protein>
<name>A0A420E938_9ALTE</name>
<feature type="domain" description="DUF6471" evidence="1">
    <location>
        <begin position="19"/>
        <end position="79"/>
    </location>
</feature>
<keyword evidence="3" id="KW-1185">Reference proteome</keyword>
<comment type="caution">
    <text evidence="2">The sequence shown here is derived from an EMBL/GenBank/DDBJ whole genome shotgun (WGS) entry which is preliminary data.</text>
</comment>
<accession>A0A420E938</accession>
<dbReference type="RefSeq" id="WP_120356045.1">
    <property type="nucleotide sequence ID" value="NZ_RAQO01000008.1"/>
</dbReference>
<dbReference type="OrthoDB" id="5638603at2"/>
<dbReference type="Pfam" id="PF20075">
    <property type="entry name" value="DUF6471"/>
    <property type="match status" value="1"/>
</dbReference>